<comment type="caution">
    <text evidence="2">The sequence shown here is derived from an EMBL/GenBank/DDBJ whole genome shotgun (WGS) entry which is preliminary data.</text>
</comment>
<dbReference type="Proteomes" id="UP000319931">
    <property type="component" value="Unassembled WGS sequence"/>
</dbReference>
<reference evidence="2 3" key="1">
    <citation type="journal article" date="2019" name="Environ. Microbiol.">
        <title>Species interactions and distinct microbial communities in high Arctic permafrost affected cryosols are associated with the CH4 and CO2 gas fluxes.</title>
        <authorList>
            <person name="Altshuler I."/>
            <person name="Hamel J."/>
            <person name="Turney S."/>
            <person name="Magnuson E."/>
            <person name="Levesque R."/>
            <person name="Greer C."/>
            <person name="Whyte L.G."/>
        </authorList>
    </citation>
    <scope>NUCLEOTIDE SEQUENCE [LARGE SCALE GENOMIC DNA]</scope>
    <source>
        <strain evidence="2 3">E6.1</strain>
    </source>
</reference>
<keyword evidence="1" id="KW-0812">Transmembrane</keyword>
<accession>A0A502G0H0</accession>
<dbReference type="RefSeq" id="WP_140850254.1">
    <property type="nucleotide sequence ID" value="NZ_RCZC01000002.1"/>
</dbReference>
<dbReference type="AlphaFoldDB" id="A0A502G0H0"/>
<evidence type="ECO:0008006" key="4">
    <source>
        <dbReference type="Google" id="ProtNLM"/>
    </source>
</evidence>
<sequence>MTDPDTTARNRYFLITGTRLAGAAGAILGLILIARAEATLPKVIGTALVLLALLMIAIVPRSLARRWRTPPEA</sequence>
<feature type="transmembrane region" description="Helical" evidence="1">
    <location>
        <begin position="12"/>
        <end position="34"/>
    </location>
</feature>
<protein>
    <recommendedName>
        <fullName evidence="4">Major facilitator superfamily (MFS) profile domain-containing protein</fullName>
    </recommendedName>
</protein>
<evidence type="ECO:0000313" key="3">
    <source>
        <dbReference type="Proteomes" id="UP000319931"/>
    </source>
</evidence>
<evidence type="ECO:0000313" key="2">
    <source>
        <dbReference type="EMBL" id="TPG55121.1"/>
    </source>
</evidence>
<evidence type="ECO:0000256" key="1">
    <source>
        <dbReference type="SAM" id="Phobius"/>
    </source>
</evidence>
<organism evidence="2 3">
    <name type="scientific">Sphingomonas glacialis</name>
    <dbReference type="NCBI Taxonomy" id="658225"/>
    <lineage>
        <taxon>Bacteria</taxon>
        <taxon>Pseudomonadati</taxon>
        <taxon>Pseudomonadota</taxon>
        <taxon>Alphaproteobacteria</taxon>
        <taxon>Sphingomonadales</taxon>
        <taxon>Sphingomonadaceae</taxon>
        <taxon>Sphingomonas</taxon>
    </lineage>
</organism>
<keyword evidence="1" id="KW-1133">Transmembrane helix</keyword>
<name>A0A502G0H0_9SPHN</name>
<dbReference type="EMBL" id="RCZC01000002">
    <property type="protein sequence ID" value="TPG55121.1"/>
    <property type="molecule type" value="Genomic_DNA"/>
</dbReference>
<proteinExistence type="predicted"/>
<keyword evidence="1" id="KW-0472">Membrane</keyword>
<gene>
    <name evidence="2" type="ORF">EAH76_11175</name>
</gene>
<feature type="transmembrane region" description="Helical" evidence="1">
    <location>
        <begin position="40"/>
        <end position="59"/>
    </location>
</feature>
<keyword evidence="3" id="KW-1185">Reference proteome</keyword>